<dbReference type="GO" id="GO:0004803">
    <property type="term" value="F:transposase activity"/>
    <property type="evidence" value="ECO:0007669"/>
    <property type="project" value="InterPro"/>
</dbReference>
<keyword evidence="4" id="KW-1185">Reference proteome</keyword>
<name>C4FLU6_9AQUI</name>
<comment type="caution">
    <text evidence="3">The sequence shown here is derived from an EMBL/GenBank/DDBJ whole genome shotgun (WGS) entry which is preliminary data.</text>
</comment>
<reference evidence="3 4" key="1">
    <citation type="submission" date="2009-04" db="EMBL/GenBank/DDBJ databases">
        <authorList>
            <person name="Reysenbach A.-L."/>
            <person name="Heidelberg J.F."/>
            <person name="Nelson W.C."/>
        </authorList>
    </citation>
    <scope>NUCLEOTIDE SEQUENCE [LARGE SCALE GENOMIC DNA]</scope>
    <source>
        <strain evidence="3 4">SS-5</strain>
    </source>
</reference>
<dbReference type="InterPro" id="IPR003346">
    <property type="entry name" value="Transposase_20"/>
</dbReference>
<gene>
    <name evidence="3" type="ORF">SULYE_1550</name>
</gene>
<evidence type="ECO:0000259" key="2">
    <source>
        <dbReference type="Pfam" id="PF02371"/>
    </source>
</evidence>
<keyword evidence="1" id="KW-0175">Coiled coil</keyword>
<feature type="domain" description="Transposase IS116/IS110/IS902 C-terminal" evidence="2">
    <location>
        <begin position="113"/>
        <end position="199"/>
    </location>
</feature>
<dbReference type="PANTHER" id="PTHR33055:SF3">
    <property type="entry name" value="PUTATIVE TRANSPOSASE FOR IS117-RELATED"/>
    <property type="match status" value="1"/>
</dbReference>
<protein>
    <submittedName>
        <fullName evidence="3">Transposase</fullName>
    </submittedName>
</protein>
<dbReference type="GO" id="GO:0003677">
    <property type="term" value="F:DNA binding"/>
    <property type="evidence" value="ECO:0007669"/>
    <property type="project" value="InterPro"/>
</dbReference>
<organism evidence="3 4">
    <name type="scientific">Sulfurihydrogenibium yellowstonense SS-5</name>
    <dbReference type="NCBI Taxonomy" id="432331"/>
    <lineage>
        <taxon>Bacteria</taxon>
        <taxon>Pseudomonadati</taxon>
        <taxon>Aquificota</taxon>
        <taxon>Aquificia</taxon>
        <taxon>Aquificales</taxon>
        <taxon>Hydrogenothermaceae</taxon>
        <taxon>Sulfurihydrogenibium</taxon>
    </lineage>
</organism>
<dbReference type="GO" id="GO:0006313">
    <property type="term" value="P:DNA transposition"/>
    <property type="evidence" value="ECO:0007669"/>
    <property type="project" value="InterPro"/>
</dbReference>
<dbReference type="EMBL" id="ABZS01000181">
    <property type="protein sequence ID" value="EEP59951.1"/>
    <property type="molecule type" value="Genomic_DNA"/>
</dbReference>
<dbReference type="NCBIfam" id="NF033542">
    <property type="entry name" value="transpos_IS110"/>
    <property type="match status" value="1"/>
</dbReference>
<dbReference type="PANTHER" id="PTHR33055">
    <property type="entry name" value="TRANSPOSASE FOR INSERTION SEQUENCE ELEMENT IS1111A"/>
    <property type="match status" value="1"/>
</dbReference>
<dbReference type="InterPro" id="IPR047650">
    <property type="entry name" value="Transpos_IS110"/>
</dbReference>
<sequence>MEAKMTRVKTDKTDSYFIAQYGRTFFDGELYKPKPDVEKEIEVKLKILEDLQHQLTNLRNQRESLSHVPIPIKKLKENLEYYDELIEKIEKNIKELEKEIKELTKKNYQEEYKLLKSIPGISDRVIGVVIAMFGGFKRFKSVKKAASYAGLNPSPYESGASVKKSGSIKKMGNPYARKILYMAALSAIRFNKYCRELYERLVSKGKAKKLALVAVAHKLLRQAYGVLKNRRPFDENLCT</sequence>
<evidence type="ECO:0000256" key="1">
    <source>
        <dbReference type="SAM" id="Coils"/>
    </source>
</evidence>
<dbReference type="Proteomes" id="UP000005540">
    <property type="component" value="Unassembled WGS sequence"/>
</dbReference>
<dbReference type="Pfam" id="PF02371">
    <property type="entry name" value="Transposase_20"/>
    <property type="match status" value="1"/>
</dbReference>
<dbReference type="AlphaFoldDB" id="C4FLU6"/>
<accession>C4FLU6</accession>
<feature type="coiled-coil region" evidence="1">
    <location>
        <begin position="41"/>
        <end position="113"/>
    </location>
</feature>
<evidence type="ECO:0000313" key="4">
    <source>
        <dbReference type="Proteomes" id="UP000005540"/>
    </source>
</evidence>
<proteinExistence type="predicted"/>
<evidence type="ECO:0000313" key="3">
    <source>
        <dbReference type="EMBL" id="EEP59951.1"/>
    </source>
</evidence>